<evidence type="ECO:0000256" key="1">
    <source>
        <dbReference type="SAM" id="Phobius"/>
    </source>
</evidence>
<dbReference type="KEGG" id="pfer:IRI77_01620"/>
<evidence type="ECO:0000313" key="3">
    <source>
        <dbReference type="Proteomes" id="UP000593892"/>
    </source>
</evidence>
<accession>A0A7S7SLQ1</accession>
<feature type="transmembrane region" description="Helical" evidence="1">
    <location>
        <begin position="96"/>
        <end position="116"/>
    </location>
</feature>
<sequence length="239" mass="26652">MMERSQLQAARIFGIAFLLSLVIITLAFSRFYAPYLVWGNGEETARRFIAHEQAVRLYLAGAFFYGVGLIVLPAALYTILLPVNRGIAMFAAFSKLTYALFWFIVMMHIFGALRLLEGAGSLRNFGPDGLAALAGWQFGVSRDAYYIGLVFHGMGTALFACVLFQSRYVPRPLALWGILGSLYEGCCGFAYLMHPNFAAILSPNWYELPPMTFEVLLSLWFLFRGLRSTETLQAGPPGR</sequence>
<dbReference type="AlphaFoldDB" id="A0A7S7SLQ1"/>
<organism evidence="2 3">
    <name type="scientific">Paludibaculum fermentans</name>
    <dbReference type="NCBI Taxonomy" id="1473598"/>
    <lineage>
        <taxon>Bacteria</taxon>
        <taxon>Pseudomonadati</taxon>
        <taxon>Acidobacteriota</taxon>
        <taxon>Terriglobia</taxon>
        <taxon>Bryobacterales</taxon>
        <taxon>Bryobacteraceae</taxon>
        <taxon>Paludibaculum</taxon>
    </lineage>
</organism>
<keyword evidence="1" id="KW-0812">Transmembrane</keyword>
<dbReference type="EMBL" id="CP063849">
    <property type="protein sequence ID" value="QOY88686.1"/>
    <property type="molecule type" value="Genomic_DNA"/>
</dbReference>
<name>A0A7S7SLQ1_PALFE</name>
<dbReference type="Pfam" id="PF14329">
    <property type="entry name" value="DUF4386"/>
    <property type="match status" value="1"/>
</dbReference>
<feature type="transmembrane region" description="Helical" evidence="1">
    <location>
        <begin position="62"/>
        <end position="84"/>
    </location>
</feature>
<dbReference type="Proteomes" id="UP000593892">
    <property type="component" value="Chromosome"/>
</dbReference>
<feature type="transmembrane region" description="Helical" evidence="1">
    <location>
        <begin position="12"/>
        <end position="33"/>
    </location>
</feature>
<feature type="transmembrane region" description="Helical" evidence="1">
    <location>
        <begin position="144"/>
        <end position="164"/>
    </location>
</feature>
<feature type="transmembrane region" description="Helical" evidence="1">
    <location>
        <begin position="205"/>
        <end position="223"/>
    </location>
</feature>
<protein>
    <submittedName>
        <fullName evidence="2">DUF4386 domain-containing protein</fullName>
    </submittedName>
</protein>
<gene>
    <name evidence="2" type="ORF">IRI77_01620</name>
</gene>
<proteinExistence type="predicted"/>
<dbReference type="RefSeq" id="WP_194450348.1">
    <property type="nucleotide sequence ID" value="NZ_CP063849.1"/>
</dbReference>
<keyword evidence="3" id="KW-1185">Reference proteome</keyword>
<reference evidence="2 3" key="1">
    <citation type="submission" date="2020-10" db="EMBL/GenBank/DDBJ databases">
        <title>Complete genome sequence of Paludibaculum fermentans P105T, a facultatively anaerobic acidobacterium capable of dissimilatory Fe(III) reduction.</title>
        <authorList>
            <person name="Dedysh S.N."/>
            <person name="Beletsky A.V."/>
            <person name="Kulichevskaya I.S."/>
            <person name="Mardanov A.V."/>
            <person name="Ravin N.V."/>
        </authorList>
    </citation>
    <scope>NUCLEOTIDE SEQUENCE [LARGE SCALE GENOMIC DNA]</scope>
    <source>
        <strain evidence="2 3">P105</strain>
    </source>
</reference>
<feature type="transmembrane region" description="Helical" evidence="1">
    <location>
        <begin position="173"/>
        <end position="193"/>
    </location>
</feature>
<evidence type="ECO:0000313" key="2">
    <source>
        <dbReference type="EMBL" id="QOY88686.1"/>
    </source>
</evidence>
<keyword evidence="1" id="KW-0472">Membrane</keyword>
<keyword evidence="1" id="KW-1133">Transmembrane helix</keyword>
<dbReference type="InterPro" id="IPR025495">
    <property type="entry name" value="DUF4386"/>
</dbReference>